<proteinExistence type="predicted"/>
<accession>A0A8S5SNE7</accession>
<organism evidence="1">
    <name type="scientific">Siphoviridae sp. ctAjZ17</name>
    <dbReference type="NCBI Taxonomy" id="2827797"/>
    <lineage>
        <taxon>Viruses</taxon>
        <taxon>Duplodnaviria</taxon>
        <taxon>Heunggongvirae</taxon>
        <taxon>Uroviricota</taxon>
        <taxon>Caudoviricetes</taxon>
    </lineage>
</organism>
<dbReference type="EMBL" id="BK032639">
    <property type="protein sequence ID" value="DAF52596.1"/>
    <property type="molecule type" value="Genomic_DNA"/>
</dbReference>
<reference evidence="1" key="1">
    <citation type="journal article" date="2021" name="Proc. Natl. Acad. Sci. U.S.A.">
        <title>A Catalog of Tens of Thousands of Viruses from Human Metagenomes Reveals Hidden Associations with Chronic Diseases.</title>
        <authorList>
            <person name="Tisza M.J."/>
            <person name="Buck C.B."/>
        </authorList>
    </citation>
    <scope>NUCLEOTIDE SEQUENCE</scope>
    <source>
        <strain evidence="1">CtAjZ17</strain>
    </source>
</reference>
<protein>
    <submittedName>
        <fullName evidence="1">UBA-like domain protein</fullName>
    </submittedName>
</protein>
<name>A0A8S5SNE7_9CAUD</name>
<evidence type="ECO:0000313" key="1">
    <source>
        <dbReference type="EMBL" id="DAF52596.1"/>
    </source>
</evidence>
<sequence>MENEKYITLIIKLLERNRNRAKEIYYLLIGFLER</sequence>